<name>C9MMB5_9BACT</name>
<dbReference type="EMBL" id="ACVA01000016">
    <property type="protein sequence ID" value="EEX19300.1"/>
    <property type="molecule type" value="Genomic_DNA"/>
</dbReference>
<accession>C9MMB5</accession>
<evidence type="ECO:0000313" key="1">
    <source>
        <dbReference type="EMBL" id="EEX19300.1"/>
    </source>
</evidence>
<comment type="caution">
    <text evidence="1">The sequence shown here is derived from an EMBL/GenBank/DDBJ whole genome shotgun (WGS) entry which is preliminary data.</text>
</comment>
<sequence>MIYLLTIVVISFINSSYFDLFLSMMDTKKQTKETYEKSFVY</sequence>
<dbReference type="HOGENOM" id="CLU_3274798_0_0_10"/>
<dbReference type="STRING" id="649761.HMPREF0973_00745"/>
<proteinExistence type="predicted"/>
<protein>
    <submittedName>
        <fullName evidence="1">Uncharacterized protein</fullName>
    </submittedName>
</protein>
<evidence type="ECO:0000313" key="2">
    <source>
        <dbReference type="Proteomes" id="UP000003327"/>
    </source>
</evidence>
<gene>
    <name evidence="1" type="ORF">HMPREF0973_00745</name>
</gene>
<keyword evidence="2" id="KW-1185">Reference proteome</keyword>
<dbReference type="Proteomes" id="UP000003327">
    <property type="component" value="Unassembled WGS sequence"/>
</dbReference>
<reference evidence="1 2" key="1">
    <citation type="submission" date="2009-09" db="EMBL/GenBank/DDBJ databases">
        <authorList>
            <person name="Weinstock G."/>
            <person name="Sodergren E."/>
            <person name="Clifton S."/>
            <person name="Fulton L."/>
            <person name="Fulton B."/>
            <person name="Courtney L."/>
            <person name="Fronick C."/>
            <person name="Harrison M."/>
            <person name="Strong C."/>
            <person name="Farmer C."/>
            <person name="Delahaunty K."/>
            <person name="Markovic C."/>
            <person name="Hall O."/>
            <person name="Minx P."/>
            <person name="Tomlinson C."/>
            <person name="Mitreva M."/>
            <person name="Nelson J."/>
            <person name="Hou S."/>
            <person name="Wollam A."/>
            <person name="Pepin K.H."/>
            <person name="Johnson M."/>
            <person name="Bhonagiri V."/>
            <person name="Nash W.E."/>
            <person name="Warren W."/>
            <person name="Chinwalla A."/>
            <person name="Mardis E.R."/>
            <person name="Wilson R.K."/>
        </authorList>
    </citation>
    <scope>NUCLEOTIDE SEQUENCE [LARGE SCALE GENOMIC DNA]</scope>
    <source>
        <strain evidence="1 2">F0319</strain>
    </source>
</reference>
<organism evidence="1 2">
    <name type="scientific">Prevotella veroralis F0319</name>
    <dbReference type="NCBI Taxonomy" id="649761"/>
    <lineage>
        <taxon>Bacteria</taxon>
        <taxon>Pseudomonadati</taxon>
        <taxon>Bacteroidota</taxon>
        <taxon>Bacteroidia</taxon>
        <taxon>Bacteroidales</taxon>
        <taxon>Prevotellaceae</taxon>
        <taxon>Prevotella</taxon>
    </lineage>
</organism>
<dbReference type="AlphaFoldDB" id="C9MMB5"/>